<dbReference type="OMA" id="WLNNEND"/>
<feature type="coiled-coil region" evidence="1">
    <location>
        <begin position="60"/>
        <end position="129"/>
    </location>
</feature>
<proteinExistence type="predicted"/>
<accession>B3S0R7</accession>
<organism evidence="2 3">
    <name type="scientific">Trichoplax adhaerens</name>
    <name type="common">Trichoplax reptans</name>
    <dbReference type="NCBI Taxonomy" id="10228"/>
    <lineage>
        <taxon>Eukaryota</taxon>
        <taxon>Metazoa</taxon>
        <taxon>Placozoa</taxon>
        <taxon>Uniplacotomia</taxon>
        <taxon>Trichoplacea</taxon>
        <taxon>Trichoplacidae</taxon>
        <taxon>Trichoplax</taxon>
    </lineage>
</organism>
<keyword evidence="1" id="KW-0175">Coiled coil</keyword>
<dbReference type="InParanoid" id="B3S0R7"/>
<evidence type="ECO:0000256" key="1">
    <source>
        <dbReference type="SAM" id="Coils"/>
    </source>
</evidence>
<evidence type="ECO:0000313" key="2">
    <source>
        <dbReference type="EMBL" id="EDV23689.1"/>
    </source>
</evidence>
<protein>
    <recommendedName>
        <fullName evidence="4">BZIP domain-containing protein</fullName>
    </recommendedName>
</protein>
<dbReference type="HOGENOM" id="CLU_1162462_0_0_1"/>
<dbReference type="CTD" id="6754428"/>
<dbReference type="RefSeq" id="XP_002113215.1">
    <property type="nucleotide sequence ID" value="XM_002113179.1"/>
</dbReference>
<dbReference type="KEGG" id="tad:TRIADDRAFT_57148"/>
<dbReference type="OrthoDB" id="6606299at2759"/>
<dbReference type="Proteomes" id="UP000009022">
    <property type="component" value="Unassembled WGS sequence"/>
</dbReference>
<evidence type="ECO:0008006" key="4">
    <source>
        <dbReference type="Google" id="ProtNLM"/>
    </source>
</evidence>
<dbReference type="eggNOG" id="ENOG502RYHQ">
    <property type="taxonomic scope" value="Eukaryota"/>
</dbReference>
<dbReference type="PhylomeDB" id="B3S0R7"/>
<sequence length="239" mass="26874">MQYLLSELYDGGISLSNSTACLSPPLDGSEEMPQDILDATASNSYDNAHKWLFTYDDQSAKRAKNDMDKSKKQAMAAKLNREKKKKYISELECRVKTLRESDKLQREKLQFAKERIDSLENEVSYLKSVLAHDSQLSKLLRNIPNTPDVQLDSSLLHHHAHTIGNQSKRKYNQDQPLPPVSLIDGDLNSDDDNMAPPVCCKKLRSNVQSAAGICLHVSEQKVTIELCSECSRKASSLNH</sequence>
<reference evidence="2 3" key="1">
    <citation type="journal article" date="2008" name="Nature">
        <title>The Trichoplax genome and the nature of placozoans.</title>
        <authorList>
            <person name="Srivastava M."/>
            <person name="Begovic E."/>
            <person name="Chapman J."/>
            <person name="Putnam N.H."/>
            <person name="Hellsten U."/>
            <person name="Kawashima T."/>
            <person name="Kuo A."/>
            <person name="Mitros T."/>
            <person name="Salamov A."/>
            <person name="Carpenter M.L."/>
            <person name="Signorovitch A.Y."/>
            <person name="Moreno M.A."/>
            <person name="Kamm K."/>
            <person name="Grimwood J."/>
            <person name="Schmutz J."/>
            <person name="Shapiro H."/>
            <person name="Grigoriev I.V."/>
            <person name="Buss L.W."/>
            <person name="Schierwater B."/>
            <person name="Dellaporta S.L."/>
            <person name="Rokhsar D.S."/>
        </authorList>
    </citation>
    <scope>NUCLEOTIDE SEQUENCE [LARGE SCALE GENOMIC DNA]</scope>
    <source>
        <strain evidence="2 3">Grell-BS-1999</strain>
    </source>
</reference>
<gene>
    <name evidence="2" type="ORF">TRIADDRAFT_57148</name>
</gene>
<dbReference type="AlphaFoldDB" id="B3S0R7"/>
<evidence type="ECO:0000313" key="3">
    <source>
        <dbReference type="Proteomes" id="UP000009022"/>
    </source>
</evidence>
<dbReference type="EMBL" id="DS985246">
    <property type="protein sequence ID" value="EDV23689.1"/>
    <property type="molecule type" value="Genomic_DNA"/>
</dbReference>
<dbReference type="GeneID" id="6754428"/>
<name>B3S0R7_TRIAD</name>
<dbReference type="STRING" id="10228.B3S0R7"/>
<keyword evidence="3" id="KW-1185">Reference proteome</keyword>